<keyword evidence="10" id="KW-1185">Reference proteome</keyword>
<evidence type="ECO:0000256" key="3">
    <source>
        <dbReference type="ARBA" id="ARBA00023054"/>
    </source>
</evidence>
<dbReference type="AlphaFoldDB" id="A0AAU9K573"/>
<keyword evidence="5" id="KW-0131">Cell cycle</keyword>
<organism evidence="9 10">
    <name type="scientific">Blepharisma stoltei</name>
    <dbReference type="NCBI Taxonomy" id="1481888"/>
    <lineage>
        <taxon>Eukaryota</taxon>
        <taxon>Sar</taxon>
        <taxon>Alveolata</taxon>
        <taxon>Ciliophora</taxon>
        <taxon>Postciliodesmatophora</taxon>
        <taxon>Heterotrichea</taxon>
        <taxon>Heterotrichida</taxon>
        <taxon>Blepharismidae</taxon>
        <taxon>Blepharisma</taxon>
    </lineage>
</organism>
<evidence type="ECO:0000256" key="7">
    <source>
        <dbReference type="SAM" id="MobiDB-lite"/>
    </source>
</evidence>
<evidence type="ECO:0000256" key="6">
    <source>
        <dbReference type="SAM" id="Coils"/>
    </source>
</evidence>
<feature type="coiled-coil region" evidence="6">
    <location>
        <begin position="164"/>
        <end position="368"/>
    </location>
</feature>
<keyword evidence="2" id="KW-0963">Cytoplasm</keyword>
<dbReference type="CDD" id="cd10142">
    <property type="entry name" value="HD_SAS6_N"/>
    <property type="match status" value="1"/>
</dbReference>
<evidence type="ECO:0000259" key="8">
    <source>
        <dbReference type="Pfam" id="PF16531"/>
    </source>
</evidence>
<protein>
    <recommendedName>
        <fullName evidence="8">Spindle assembly abnormal protein 6 N-terminal domain-containing protein</fullName>
    </recommendedName>
</protein>
<dbReference type="Gene3D" id="2.170.210.20">
    <property type="entry name" value="Spindle assembly abnormal protein 6, N-terminal domain"/>
    <property type="match status" value="1"/>
</dbReference>
<sequence length="565" mass="65644">MRRYSSSSSLQRASSISEVRSYEQFESTSIQVPVKIKSSDRDEKTSILIFQISMNQIQGTHHFALNIEITDEADPFFLYALELDEQGFHVIKQEQLLHVDFLTFPHNILELLRLCMKPYEDKYSCSIQKASNQEATLRINENNNMRELNHLALRFRSANDEIIKAHLAKNLKEFKARSEDWESKFHKCEEALELRSAEFNDIRRQYEKLFADCERKIEEQKLQGQADCQTIRQQMLDTQRTAQMRYEEEKKFASERYEQKINELSSKLELYQNKSNELTGNKSSLEGRERELTSRVQSLEHELELALNELNLLRTSNKTLETTKFEHEKSITEFKLRMQHLERQLQDKEEMNQKLNSLIETNNVVRTQQEDNTSMLKATIMKLEDKLHQSAGEINKGNSIIQKLQSEIKTGKQKLKLKNTVVLQQESIIQQKQEFLDNADKSIAEIKRELVRKDDLTRNLEEKEANLKAQLADAQAKLQTNHDLIQFLNSKLNEAEKGKIGYVSSYKPITAPSPIQTFKPSGYTFETIKPAPRSPLLNATNTISGSTTPDTDNFTKFLEPIKNNP</sequence>
<feature type="domain" description="Spindle assembly abnormal protein 6 N-terminal" evidence="8">
    <location>
        <begin position="31"/>
        <end position="155"/>
    </location>
</feature>
<reference evidence="9" key="1">
    <citation type="submission" date="2021-09" db="EMBL/GenBank/DDBJ databases">
        <authorList>
            <consortium name="AG Swart"/>
            <person name="Singh M."/>
            <person name="Singh A."/>
            <person name="Seah K."/>
            <person name="Emmerich C."/>
        </authorList>
    </citation>
    <scope>NUCLEOTIDE SEQUENCE</scope>
    <source>
        <strain evidence="9">ATCC30299</strain>
    </source>
</reference>
<dbReference type="PANTHER" id="PTHR44281:SF2">
    <property type="entry name" value="SPINDLE ASSEMBLY ABNORMAL PROTEIN 6 HOMOLOG"/>
    <property type="match status" value="1"/>
</dbReference>
<comment type="caution">
    <text evidence="9">The sequence shown here is derived from an EMBL/GenBank/DDBJ whole genome shotgun (WGS) entry which is preliminary data.</text>
</comment>
<evidence type="ECO:0000313" key="9">
    <source>
        <dbReference type="EMBL" id="CAG9332169.1"/>
    </source>
</evidence>
<evidence type="ECO:0000256" key="1">
    <source>
        <dbReference type="ARBA" id="ARBA00004300"/>
    </source>
</evidence>
<dbReference type="EMBL" id="CAJZBQ010000054">
    <property type="protein sequence ID" value="CAG9332169.1"/>
    <property type="molecule type" value="Genomic_DNA"/>
</dbReference>
<accession>A0AAU9K573</accession>
<feature type="region of interest" description="Disordered" evidence="7">
    <location>
        <begin position="529"/>
        <end position="565"/>
    </location>
</feature>
<evidence type="ECO:0000256" key="2">
    <source>
        <dbReference type="ARBA" id="ARBA00022490"/>
    </source>
</evidence>
<dbReference type="Pfam" id="PF16531">
    <property type="entry name" value="SAS-6_N"/>
    <property type="match status" value="1"/>
</dbReference>
<proteinExistence type="predicted"/>
<feature type="compositionally biased region" description="Polar residues" evidence="7">
    <location>
        <begin position="537"/>
        <end position="554"/>
    </location>
</feature>
<dbReference type="InterPro" id="IPR032396">
    <property type="entry name" value="SAS-6_N"/>
</dbReference>
<feature type="coiled-coil region" evidence="6">
    <location>
        <begin position="429"/>
        <end position="477"/>
    </location>
</feature>
<name>A0AAU9K573_9CILI</name>
<dbReference type="PANTHER" id="PTHR44281">
    <property type="entry name" value="SPINDLE ASSEMBLY ABNORMAL PROTEIN 6 HOMOLOG"/>
    <property type="match status" value="1"/>
</dbReference>
<comment type="subcellular location">
    <subcellularLocation>
        <location evidence="1">Cytoplasm</location>
        <location evidence="1">Cytoskeleton</location>
        <location evidence="1">Microtubule organizing center</location>
        <location evidence="1">Centrosome</location>
    </subcellularLocation>
</comment>
<evidence type="ECO:0000313" key="10">
    <source>
        <dbReference type="Proteomes" id="UP001162131"/>
    </source>
</evidence>
<dbReference type="InterPro" id="IPR038558">
    <property type="entry name" value="SAS-6_N_sf"/>
</dbReference>
<dbReference type="GO" id="GO:0005813">
    <property type="term" value="C:centrosome"/>
    <property type="evidence" value="ECO:0007669"/>
    <property type="project" value="UniProtKB-SubCell"/>
</dbReference>
<gene>
    <name evidence="9" type="ORF">BSTOLATCC_MIC55621</name>
</gene>
<keyword evidence="4" id="KW-0206">Cytoskeleton</keyword>
<evidence type="ECO:0000256" key="5">
    <source>
        <dbReference type="ARBA" id="ARBA00023306"/>
    </source>
</evidence>
<evidence type="ECO:0000256" key="4">
    <source>
        <dbReference type="ARBA" id="ARBA00023212"/>
    </source>
</evidence>
<dbReference type="Proteomes" id="UP001162131">
    <property type="component" value="Unassembled WGS sequence"/>
</dbReference>
<keyword evidence="3 6" id="KW-0175">Coiled coil</keyword>